<keyword evidence="4" id="KW-1185">Reference proteome</keyword>
<name>A0ABP9TQ42_9MICC</name>
<protein>
    <recommendedName>
        <fullName evidence="5">PH (Pleckstrin Homology) domain-containing protein</fullName>
    </recommendedName>
</protein>
<keyword evidence="2" id="KW-0812">Transmembrane</keyword>
<feature type="transmembrane region" description="Helical" evidence="2">
    <location>
        <begin position="21"/>
        <end position="44"/>
    </location>
</feature>
<evidence type="ECO:0000313" key="4">
    <source>
        <dbReference type="Proteomes" id="UP001501257"/>
    </source>
</evidence>
<dbReference type="EMBL" id="BAABLK010000027">
    <property type="protein sequence ID" value="GAA5227095.1"/>
    <property type="molecule type" value="Genomic_DNA"/>
</dbReference>
<reference evidence="4" key="1">
    <citation type="journal article" date="2019" name="Int. J. Syst. Evol. Microbiol.">
        <title>The Global Catalogue of Microorganisms (GCM) 10K type strain sequencing project: providing services to taxonomists for standard genome sequencing and annotation.</title>
        <authorList>
            <consortium name="The Broad Institute Genomics Platform"/>
            <consortium name="The Broad Institute Genome Sequencing Center for Infectious Disease"/>
            <person name="Wu L."/>
            <person name="Ma J."/>
        </authorList>
    </citation>
    <scope>NUCLEOTIDE SEQUENCE [LARGE SCALE GENOMIC DNA]</scope>
    <source>
        <strain evidence="4">JCM 18952</strain>
    </source>
</reference>
<feature type="region of interest" description="Disordered" evidence="1">
    <location>
        <begin position="172"/>
        <end position="204"/>
    </location>
</feature>
<dbReference type="Proteomes" id="UP001501257">
    <property type="component" value="Unassembled WGS sequence"/>
</dbReference>
<keyword evidence="2" id="KW-1133">Transmembrane helix</keyword>
<evidence type="ECO:0008006" key="5">
    <source>
        <dbReference type="Google" id="ProtNLM"/>
    </source>
</evidence>
<organism evidence="3 4">
    <name type="scientific">Paeniglutamicibacter antarcticus</name>
    <dbReference type="NCBI Taxonomy" id="494023"/>
    <lineage>
        <taxon>Bacteria</taxon>
        <taxon>Bacillati</taxon>
        <taxon>Actinomycetota</taxon>
        <taxon>Actinomycetes</taxon>
        <taxon>Micrococcales</taxon>
        <taxon>Micrococcaceae</taxon>
        <taxon>Paeniglutamicibacter</taxon>
    </lineage>
</organism>
<proteinExistence type="predicted"/>
<feature type="transmembrane region" description="Helical" evidence="2">
    <location>
        <begin position="56"/>
        <end position="76"/>
    </location>
</feature>
<dbReference type="RefSeq" id="WP_210101655.1">
    <property type="nucleotide sequence ID" value="NZ_BAABLK010000027.1"/>
</dbReference>
<evidence type="ECO:0000313" key="3">
    <source>
        <dbReference type="EMBL" id="GAA5227095.1"/>
    </source>
</evidence>
<comment type="caution">
    <text evidence="3">The sequence shown here is derived from an EMBL/GenBank/DDBJ whole genome shotgun (WGS) entry which is preliminary data.</text>
</comment>
<keyword evidence="2" id="KW-0472">Membrane</keyword>
<evidence type="ECO:0000256" key="1">
    <source>
        <dbReference type="SAM" id="MobiDB-lite"/>
    </source>
</evidence>
<evidence type="ECO:0000256" key="2">
    <source>
        <dbReference type="SAM" id="Phobius"/>
    </source>
</evidence>
<accession>A0ABP9TQ42</accession>
<sequence>MKLVLGKRERVLVKTRAHRRALRGPFFGFLVLLAGGCYLGGWLLRTDLDPWANEARPLFLALLLSVFSVLLFIWCLRPWLRWANSYTFLTTERIVTKRGRSLGRQQSIGLYAIHDIVAGVRANAPEKAPGTLAVVMAEQRFNIPHVPAVALMRGYCIGAITALPHFPRLDGVNMEEGGADPSMDPMHEARHQQPPEQSEWTEHE</sequence>
<gene>
    <name evidence="3" type="ORF">GCM10025778_16280</name>
</gene>